<dbReference type="EMBL" id="DSMG01000191">
    <property type="protein sequence ID" value="HDX33375.1"/>
    <property type="molecule type" value="Genomic_DNA"/>
</dbReference>
<dbReference type="SUPFAM" id="SSF54631">
    <property type="entry name" value="CBS-domain pair"/>
    <property type="match status" value="1"/>
</dbReference>
<organism evidence="4">
    <name type="scientific">Caldilinea aerophila</name>
    <dbReference type="NCBI Taxonomy" id="133453"/>
    <lineage>
        <taxon>Bacteria</taxon>
        <taxon>Bacillati</taxon>
        <taxon>Chloroflexota</taxon>
        <taxon>Caldilineae</taxon>
        <taxon>Caldilineales</taxon>
        <taxon>Caldilineaceae</taxon>
        <taxon>Caldilinea</taxon>
    </lineage>
</organism>
<evidence type="ECO:0000259" key="3">
    <source>
        <dbReference type="PROSITE" id="PS51371"/>
    </source>
</evidence>
<feature type="domain" description="CBS" evidence="3">
    <location>
        <begin position="15"/>
        <end position="72"/>
    </location>
</feature>
<evidence type="ECO:0000313" key="4">
    <source>
        <dbReference type="EMBL" id="HDX33375.1"/>
    </source>
</evidence>
<name>A0A7C1FVI5_9CHLR</name>
<comment type="caution">
    <text evidence="4">The sequence shown here is derived from an EMBL/GenBank/DDBJ whole genome shotgun (WGS) entry which is preliminary data.</text>
</comment>
<dbReference type="AlphaFoldDB" id="A0A7C1FVI5"/>
<proteinExistence type="predicted"/>
<dbReference type="InterPro" id="IPR051257">
    <property type="entry name" value="Diverse_CBS-Domain"/>
</dbReference>
<dbReference type="InterPro" id="IPR046342">
    <property type="entry name" value="CBS_dom_sf"/>
</dbReference>
<dbReference type="CDD" id="cd02205">
    <property type="entry name" value="CBS_pair_SF"/>
    <property type="match status" value="1"/>
</dbReference>
<dbReference type="Gene3D" id="3.10.580.10">
    <property type="entry name" value="CBS-domain"/>
    <property type="match status" value="1"/>
</dbReference>
<dbReference type="PROSITE" id="PS51371">
    <property type="entry name" value="CBS"/>
    <property type="match status" value="2"/>
</dbReference>
<gene>
    <name evidence="4" type="ORF">ENQ20_18110</name>
</gene>
<feature type="domain" description="CBS" evidence="3">
    <location>
        <begin position="81"/>
        <end position="139"/>
    </location>
</feature>
<sequence length="139" mass="15856">MWRYPLMREMTVLEAKRYGVITCGPHQKLLAAACTMQEHNISTLIVVDEEGYLIGVITRTDLVRACYERLDWEQQPVQAYMNTDVATVFLSDPLLKVMELLLDRHIHRVVAVETVNGRLKPKGVLSAADIVYHMARCQA</sequence>
<dbReference type="PANTHER" id="PTHR43080:SF26">
    <property type="entry name" value="REGULATORY PROTEIN"/>
    <property type="match status" value="1"/>
</dbReference>
<evidence type="ECO:0000256" key="2">
    <source>
        <dbReference type="PROSITE-ProRule" id="PRU00703"/>
    </source>
</evidence>
<dbReference type="PANTHER" id="PTHR43080">
    <property type="entry name" value="CBS DOMAIN-CONTAINING PROTEIN CBSX3, MITOCHONDRIAL"/>
    <property type="match status" value="1"/>
</dbReference>
<reference evidence="4" key="1">
    <citation type="journal article" date="2020" name="mSystems">
        <title>Genome- and Community-Level Interaction Insights into Carbon Utilization and Element Cycling Functions of Hydrothermarchaeota in Hydrothermal Sediment.</title>
        <authorList>
            <person name="Zhou Z."/>
            <person name="Liu Y."/>
            <person name="Xu W."/>
            <person name="Pan J."/>
            <person name="Luo Z.H."/>
            <person name="Li M."/>
        </authorList>
    </citation>
    <scope>NUCLEOTIDE SEQUENCE [LARGE SCALE GENOMIC DNA]</scope>
    <source>
        <strain evidence="4">SpSt-289</strain>
    </source>
</reference>
<keyword evidence="1 2" id="KW-0129">CBS domain</keyword>
<accession>A0A7C1FVI5</accession>
<dbReference type="Pfam" id="PF00571">
    <property type="entry name" value="CBS"/>
    <property type="match status" value="2"/>
</dbReference>
<evidence type="ECO:0000256" key="1">
    <source>
        <dbReference type="ARBA" id="ARBA00023122"/>
    </source>
</evidence>
<protein>
    <submittedName>
        <fullName evidence="4">CBS domain-containing protein</fullName>
    </submittedName>
</protein>
<dbReference type="SMART" id="SM00116">
    <property type="entry name" value="CBS"/>
    <property type="match status" value="2"/>
</dbReference>
<dbReference type="InterPro" id="IPR000644">
    <property type="entry name" value="CBS_dom"/>
</dbReference>